<reference evidence="4" key="1">
    <citation type="submission" date="2023-03" db="EMBL/GenBank/DDBJ databases">
        <title>Mating type loci evolution in Malassezia.</title>
        <authorList>
            <person name="Coelho M.A."/>
        </authorList>
    </citation>
    <scope>NUCLEOTIDE SEQUENCE</scope>
    <source>
        <strain evidence="4">CBS 11721</strain>
    </source>
</reference>
<keyword evidence="5" id="KW-1185">Reference proteome</keyword>
<dbReference type="GO" id="GO:0008142">
    <property type="term" value="F:oxysterol binding"/>
    <property type="evidence" value="ECO:0007669"/>
    <property type="project" value="TreeGrafter"/>
</dbReference>
<accession>A0AAF0ES35</accession>
<evidence type="ECO:0000313" key="5">
    <source>
        <dbReference type="Proteomes" id="UP001219933"/>
    </source>
</evidence>
<dbReference type="Gene3D" id="6.10.250.1430">
    <property type="match status" value="1"/>
</dbReference>
<evidence type="ECO:0008006" key="6">
    <source>
        <dbReference type="Google" id="ProtNLM"/>
    </source>
</evidence>
<protein>
    <recommendedName>
        <fullName evidence="6">Protein KES1</fullName>
    </recommendedName>
</protein>
<evidence type="ECO:0000256" key="1">
    <source>
        <dbReference type="ARBA" id="ARBA00008842"/>
    </source>
</evidence>
<proteinExistence type="inferred from homology"/>
<dbReference type="InterPro" id="IPR018494">
    <property type="entry name" value="Oxysterol-bd_CS"/>
</dbReference>
<dbReference type="AlphaFoldDB" id="A0AAF0ES35"/>
<feature type="region of interest" description="Disordered" evidence="3">
    <location>
        <begin position="313"/>
        <end position="336"/>
    </location>
</feature>
<dbReference type="PANTHER" id="PTHR10972:SF184">
    <property type="entry name" value="OXYSTEROL-BINDING PROTEIN HOMOLOG 4-RELATED"/>
    <property type="match status" value="1"/>
</dbReference>
<dbReference type="Gene3D" id="1.10.287.2720">
    <property type="match status" value="1"/>
</dbReference>
<dbReference type="PROSITE" id="PS01013">
    <property type="entry name" value="OSBP"/>
    <property type="match status" value="1"/>
</dbReference>
<dbReference type="GO" id="GO:0016020">
    <property type="term" value="C:membrane"/>
    <property type="evidence" value="ECO:0007669"/>
    <property type="project" value="TreeGrafter"/>
</dbReference>
<dbReference type="GO" id="GO:0005829">
    <property type="term" value="C:cytosol"/>
    <property type="evidence" value="ECO:0007669"/>
    <property type="project" value="TreeGrafter"/>
</dbReference>
<dbReference type="GO" id="GO:0120009">
    <property type="term" value="P:intermembrane lipid transfer"/>
    <property type="evidence" value="ECO:0007669"/>
    <property type="project" value="UniProtKB-ARBA"/>
</dbReference>
<name>A0AAF0ES35_9BASI</name>
<dbReference type="Gene3D" id="2.40.160.120">
    <property type="match status" value="1"/>
</dbReference>
<evidence type="ECO:0000256" key="3">
    <source>
        <dbReference type="SAM" id="MobiDB-lite"/>
    </source>
</evidence>
<feature type="compositionally biased region" description="Basic and acidic residues" evidence="3">
    <location>
        <begin position="313"/>
        <end position="333"/>
    </location>
</feature>
<evidence type="ECO:0000256" key="2">
    <source>
        <dbReference type="RuleBase" id="RU003844"/>
    </source>
</evidence>
<dbReference type="Proteomes" id="UP001219933">
    <property type="component" value="Chromosome 3"/>
</dbReference>
<dbReference type="InterPro" id="IPR000648">
    <property type="entry name" value="Oxysterol-bd"/>
</dbReference>
<dbReference type="InterPro" id="IPR037239">
    <property type="entry name" value="OSBP_sf"/>
</dbReference>
<comment type="similarity">
    <text evidence="1 2">Belongs to the OSBP family.</text>
</comment>
<dbReference type="Pfam" id="PF01237">
    <property type="entry name" value="Oxysterol_BP"/>
    <property type="match status" value="1"/>
</dbReference>
<dbReference type="PANTHER" id="PTHR10972">
    <property type="entry name" value="OXYSTEROL-BINDING PROTEIN-RELATED"/>
    <property type="match status" value="1"/>
</dbReference>
<dbReference type="Gene3D" id="3.30.70.3490">
    <property type="match status" value="1"/>
</dbReference>
<dbReference type="EMBL" id="CP119879">
    <property type="protein sequence ID" value="WFD35665.1"/>
    <property type="molecule type" value="Genomic_DNA"/>
</dbReference>
<dbReference type="SUPFAM" id="SSF144000">
    <property type="entry name" value="Oxysterol-binding protein-like"/>
    <property type="match status" value="1"/>
</dbReference>
<organism evidence="4 5">
    <name type="scientific">Malassezia cuniculi</name>
    <dbReference type="NCBI Taxonomy" id="948313"/>
    <lineage>
        <taxon>Eukaryota</taxon>
        <taxon>Fungi</taxon>
        <taxon>Dikarya</taxon>
        <taxon>Basidiomycota</taxon>
        <taxon>Ustilaginomycotina</taxon>
        <taxon>Malasseziomycetes</taxon>
        <taxon>Malasseziales</taxon>
        <taxon>Malasseziaceae</taxon>
        <taxon>Malassezia</taxon>
    </lineage>
</organism>
<gene>
    <name evidence="4" type="ORF">MCUN1_002526</name>
</gene>
<dbReference type="FunFam" id="2.40.160.120:FF:000010">
    <property type="entry name" value="Oxysterol-binding protein homolog 4"/>
    <property type="match status" value="1"/>
</dbReference>
<sequence length="377" mass="40811">MSAANSSVPADQHGGWMSFLKAIASFSGDLSKLTAPSFILSPVSLTDWGEHPEHFASIQAAATPEQRMVVVLRWFIATLKGQYTSRNTSMGSEKKPLNPVLGELFYGSWPATDKRGETKLIVEQVSHHPPITAYHLENKDAGVSVEGHSGQKTSFTGRSITVVQVGHAILRIKRDEGDEVYLISLPKLSIDGLLLGSPYIELTGSTSITASTGLTATINYSGRGYFSGKAHSFNASITSNKSKESLLDVSGTWSGSSVVKAGSLLPLNSVFWDADAIPREELSVKPIEEQGEYESRRVWRNVAEGIRKGDYGAASKDKSRIENEQRQLRKDEAAAGTKHQLKHFEYVESDSDYASLAPAISGLAPTSASYRFKSAAA</sequence>
<evidence type="ECO:0000313" key="4">
    <source>
        <dbReference type="EMBL" id="WFD35665.1"/>
    </source>
</evidence>